<sequence length="331" mass="34725">MATRRVRWGILGAGNIAKTFVTDLLAQGLEVAAVGSRDAAKAAEFAAEFSIPTSHGSYEDLVADPHVDVVYIATPQSFHAEQALLAIEAGKPVLVEKSFTNTAAEAERVVAAARAKGVFAMEAMWTRFLPTADAISDVIVRGAIGELVSVTSSHFQNLDVSPTSRHGNPALGGGVMADLGVYGISIASQLLGPATTILADGEASELGVDLAASVLMRHGAGRSSATLTRMDAPGSNSAAIAGSDGWIDVDAVFYASTSFTVYDGGSRRRELLRFDKPQHVGRGMQFQALEVERCLHAGELESPRMPLDESVAIMAVLDEVRASITAQATTL</sequence>
<dbReference type="Gene3D" id="3.30.360.10">
    <property type="entry name" value="Dihydrodipicolinate Reductase, domain 2"/>
    <property type="match status" value="1"/>
</dbReference>
<dbReference type="EMBL" id="JACHWJ010000001">
    <property type="protein sequence ID" value="MBB2956245.1"/>
    <property type="molecule type" value="Genomic_DNA"/>
</dbReference>
<evidence type="ECO:0000313" key="7">
    <source>
        <dbReference type="Proteomes" id="UP000545286"/>
    </source>
</evidence>
<dbReference type="Pfam" id="PF01408">
    <property type="entry name" value="GFO_IDH_MocA"/>
    <property type="match status" value="1"/>
</dbReference>
<accession>A0A7W4UKR3</accession>
<evidence type="ECO:0000313" key="6">
    <source>
        <dbReference type="EMBL" id="MBB2956245.1"/>
    </source>
</evidence>
<keyword evidence="7" id="KW-1185">Reference proteome</keyword>
<name>A0A7W4UKR3_9MICO</name>
<dbReference type="GO" id="GO:0016491">
    <property type="term" value="F:oxidoreductase activity"/>
    <property type="evidence" value="ECO:0007669"/>
    <property type="project" value="UniProtKB-KW"/>
</dbReference>
<protein>
    <submittedName>
        <fullName evidence="6">Putative dehydrogenase</fullName>
    </submittedName>
</protein>
<evidence type="ECO:0000256" key="2">
    <source>
        <dbReference type="ARBA" id="ARBA00023002"/>
    </source>
</evidence>
<dbReference type="SUPFAM" id="SSF55347">
    <property type="entry name" value="Glyceraldehyde-3-phosphate dehydrogenase-like, C-terminal domain"/>
    <property type="match status" value="1"/>
</dbReference>
<evidence type="ECO:0000256" key="3">
    <source>
        <dbReference type="ARBA" id="ARBA00023027"/>
    </source>
</evidence>
<dbReference type="InterPro" id="IPR055170">
    <property type="entry name" value="GFO_IDH_MocA-like_dom"/>
</dbReference>
<evidence type="ECO:0000259" key="4">
    <source>
        <dbReference type="Pfam" id="PF01408"/>
    </source>
</evidence>
<dbReference type="InterPro" id="IPR050984">
    <property type="entry name" value="Gfo/Idh/MocA_domain"/>
</dbReference>
<evidence type="ECO:0000259" key="5">
    <source>
        <dbReference type="Pfam" id="PF22725"/>
    </source>
</evidence>
<dbReference type="AlphaFoldDB" id="A0A7W4UKR3"/>
<dbReference type="PANTHER" id="PTHR22604">
    <property type="entry name" value="OXIDOREDUCTASES"/>
    <property type="match status" value="1"/>
</dbReference>
<keyword evidence="3" id="KW-0520">NAD</keyword>
<dbReference type="Proteomes" id="UP000545286">
    <property type="component" value="Unassembled WGS sequence"/>
</dbReference>
<dbReference type="InterPro" id="IPR000683">
    <property type="entry name" value="Gfo/Idh/MocA-like_OxRdtase_N"/>
</dbReference>
<comment type="similarity">
    <text evidence="1">Belongs to the Gfo/Idh/MocA family.</text>
</comment>
<dbReference type="RefSeq" id="WP_183622668.1">
    <property type="nucleotide sequence ID" value="NZ_JACHWJ010000001.1"/>
</dbReference>
<dbReference type="GO" id="GO:0000166">
    <property type="term" value="F:nucleotide binding"/>
    <property type="evidence" value="ECO:0007669"/>
    <property type="project" value="InterPro"/>
</dbReference>
<dbReference type="PANTHER" id="PTHR22604:SF105">
    <property type="entry name" value="TRANS-1,2-DIHYDROBENZENE-1,2-DIOL DEHYDROGENASE"/>
    <property type="match status" value="1"/>
</dbReference>
<feature type="domain" description="GFO/IDH/MocA-like oxidoreductase" evidence="5">
    <location>
        <begin position="136"/>
        <end position="247"/>
    </location>
</feature>
<feature type="domain" description="Gfo/Idh/MocA-like oxidoreductase N-terminal" evidence="4">
    <location>
        <begin position="6"/>
        <end position="121"/>
    </location>
</feature>
<dbReference type="Gene3D" id="3.40.50.720">
    <property type="entry name" value="NAD(P)-binding Rossmann-like Domain"/>
    <property type="match status" value="1"/>
</dbReference>
<dbReference type="Pfam" id="PF22725">
    <property type="entry name" value="GFO_IDH_MocA_C3"/>
    <property type="match status" value="1"/>
</dbReference>
<gene>
    <name evidence="6" type="ORF">FHX72_000357</name>
</gene>
<organism evidence="6 7">
    <name type="scientific">Pseudoclavibacter helvolus</name>
    <dbReference type="NCBI Taxonomy" id="255205"/>
    <lineage>
        <taxon>Bacteria</taxon>
        <taxon>Bacillati</taxon>
        <taxon>Actinomycetota</taxon>
        <taxon>Actinomycetes</taxon>
        <taxon>Micrococcales</taxon>
        <taxon>Microbacteriaceae</taxon>
        <taxon>Pseudoclavibacter</taxon>
    </lineage>
</organism>
<comment type="caution">
    <text evidence="6">The sequence shown here is derived from an EMBL/GenBank/DDBJ whole genome shotgun (WGS) entry which is preliminary data.</text>
</comment>
<dbReference type="SUPFAM" id="SSF51735">
    <property type="entry name" value="NAD(P)-binding Rossmann-fold domains"/>
    <property type="match status" value="1"/>
</dbReference>
<keyword evidence="2" id="KW-0560">Oxidoreductase</keyword>
<proteinExistence type="inferred from homology"/>
<dbReference type="InterPro" id="IPR036291">
    <property type="entry name" value="NAD(P)-bd_dom_sf"/>
</dbReference>
<evidence type="ECO:0000256" key="1">
    <source>
        <dbReference type="ARBA" id="ARBA00010928"/>
    </source>
</evidence>
<reference evidence="6 7" key="1">
    <citation type="submission" date="2020-08" db="EMBL/GenBank/DDBJ databases">
        <title>Sequencing the genomes of 1000 actinobacteria strains.</title>
        <authorList>
            <person name="Klenk H.-P."/>
        </authorList>
    </citation>
    <scope>NUCLEOTIDE SEQUENCE [LARGE SCALE GENOMIC DNA]</scope>
    <source>
        <strain evidence="6 7">DSM 20419</strain>
    </source>
</reference>